<dbReference type="InterPro" id="IPR006140">
    <property type="entry name" value="D-isomer_DH_NAD-bd"/>
</dbReference>
<dbReference type="Gene3D" id="3.40.50.720">
    <property type="entry name" value="NAD(P)-binding Rossmann-like Domain"/>
    <property type="match status" value="2"/>
</dbReference>
<dbReference type="SUPFAM" id="SSF51735">
    <property type="entry name" value="NAD(P)-binding Rossmann-fold domains"/>
    <property type="match status" value="1"/>
</dbReference>
<dbReference type="NCBIfam" id="NF041369">
    <property type="entry name" value="Dhydh_Halo"/>
    <property type="match status" value="1"/>
</dbReference>
<gene>
    <name evidence="7" type="ORF">SAMN05444342_2427</name>
    <name evidence="6" type="ORF">ZOD2009_11120</name>
</gene>
<keyword evidence="9" id="KW-1185">Reference proteome</keyword>
<dbReference type="STRING" id="797209.GCA_000376445_02572"/>
<dbReference type="GO" id="GO:0051287">
    <property type="term" value="F:NAD binding"/>
    <property type="evidence" value="ECO:0007669"/>
    <property type="project" value="InterPro"/>
</dbReference>
<dbReference type="FunFam" id="3.40.50.720:FF:000363">
    <property type="entry name" value="D-isomer specific 2-hydroxyacid dehydrogenase"/>
    <property type="match status" value="1"/>
</dbReference>
<organism evidence="6 8">
    <name type="scientific">Haladaptatus paucihalophilus DX253</name>
    <dbReference type="NCBI Taxonomy" id="797209"/>
    <lineage>
        <taxon>Archaea</taxon>
        <taxon>Methanobacteriati</taxon>
        <taxon>Methanobacteriota</taxon>
        <taxon>Stenosarchaea group</taxon>
        <taxon>Halobacteria</taxon>
        <taxon>Halobacteriales</taxon>
        <taxon>Haladaptataceae</taxon>
        <taxon>Haladaptatus</taxon>
    </lineage>
</organism>
<name>E7QTU6_HALPU</name>
<dbReference type="GO" id="GO:0016616">
    <property type="term" value="F:oxidoreductase activity, acting on the CH-OH group of donors, NAD or NADP as acceptor"/>
    <property type="evidence" value="ECO:0007669"/>
    <property type="project" value="InterPro"/>
</dbReference>
<dbReference type="CDD" id="cd05300">
    <property type="entry name" value="2-Hacid_dh_1"/>
    <property type="match status" value="1"/>
</dbReference>
<dbReference type="RefSeq" id="WP_007979741.1">
    <property type="nucleotide sequence ID" value="NZ_AEMG01000009.1"/>
</dbReference>
<dbReference type="OrthoDB" id="162251at2157"/>
<keyword evidence="2" id="KW-0520">NAD</keyword>
<dbReference type="PANTHER" id="PTHR43333">
    <property type="entry name" value="2-HACID_DH_C DOMAIN-CONTAINING PROTEIN"/>
    <property type="match status" value="1"/>
</dbReference>
<dbReference type="SUPFAM" id="SSF52283">
    <property type="entry name" value="Formate/glycerate dehydrogenase catalytic domain-like"/>
    <property type="match status" value="1"/>
</dbReference>
<dbReference type="eggNOG" id="arCOG01757">
    <property type="taxonomic scope" value="Archaea"/>
</dbReference>
<dbReference type="EMBL" id="AEMG01000009">
    <property type="protein sequence ID" value="EFW92025.1"/>
    <property type="molecule type" value="Genomic_DNA"/>
</dbReference>
<dbReference type="Proteomes" id="UP000184203">
    <property type="component" value="Unassembled WGS sequence"/>
</dbReference>
<dbReference type="InterPro" id="IPR054891">
    <property type="entry name" value="Dhydh_Halo"/>
</dbReference>
<proteinExistence type="inferred from homology"/>
<dbReference type="InterPro" id="IPR006139">
    <property type="entry name" value="D-isomer_2_OHA_DH_cat_dom"/>
</dbReference>
<evidence type="ECO:0000256" key="3">
    <source>
        <dbReference type="RuleBase" id="RU003719"/>
    </source>
</evidence>
<comment type="similarity">
    <text evidence="3">Belongs to the D-isomer specific 2-hydroxyacid dehydrogenase family.</text>
</comment>
<dbReference type="Pfam" id="PF00389">
    <property type="entry name" value="2-Hacid_dh"/>
    <property type="match status" value="1"/>
</dbReference>
<reference evidence="7" key="3">
    <citation type="submission" date="2016-11" db="EMBL/GenBank/DDBJ databases">
        <authorList>
            <person name="Jaros S."/>
            <person name="Januszkiewicz K."/>
            <person name="Wedrychowicz H."/>
        </authorList>
    </citation>
    <scope>NUCLEOTIDE SEQUENCE [LARGE SCALE GENOMIC DNA]</scope>
    <source>
        <strain evidence="7">DX253</strain>
    </source>
</reference>
<feature type="domain" description="D-isomer specific 2-hydroxyacid dehydrogenase NAD-binding" evidence="5">
    <location>
        <begin position="105"/>
        <end position="280"/>
    </location>
</feature>
<dbReference type="InterPro" id="IPR036291">
    <property type="entry name" value="NAD(P)-bd_dom_sf"/>
</dbReference>
<sequence>MQISHLGIHESVEAVFPPEQLREELSALDPTVAVVGDGDRDALADCDALVTFAYRESFLDADLEWIHSIQAGYDRFPLSELEEAGIILTNSTGIHGTSVGETVLGTMLEIARRLHRFSRQQVAHEWTRPDWDEPFTLQHEPICVVGLGTLGQGIAKRADAIGMHVTGVRRSAESVPHVRTVYANDDLHEAISDARFVALATPLTDETEGLMGEAEFDAMRDDAYFVNVARGDCADQDALVAALQGGDIAGAALDVFEEEPLPEDSPLWDMDDVIVTPHAAAAEVDYYRHIAELVRENAQHIDADEELTNRVV</sequence>
<evidence type="ECO:0000313" key="7">
    <source>
        <dbReference type="EMBL" id="SHK86085.1"/>
    </source>
</evidence>
<dbReference type="EMBL" id="FRAN01000003">
    <property type="protein sequence ID" value="SHK86085.1"/>
    <property type="molecule type" value="Genomic_DNA"/>
</dbReference>
<keyword evidence="1 3" id="KW-0560">Oxidoreductase</keyword>
<evidence type="ECO:0000313" key="9">
    <source>
        <dbReference type="Proteomes" id="UP000184203"/>
    </source>
</evidence>
<dbReference type="PATRIC" id="fig|797209.4.peg.2185"/>
<evidence type="ECO:0000256" key="1">
    <source>
        <dbReference type="ARBA" id="ARBA00023002"/>
    </source>
</evidence>
<evidence type="ECO:0000256" key="2">
    <source>
        <dbReference type="ARBA" id="ARBA00023027"/>
    </source>
</evidence>
<evidence type="ECO:0000259" key="5">
    <source>
        <dbReference type="Pfam" id="PF02826"/>
    </source>
</evidence>
<evidence type="ECO:0000313" key="6">
    <source>
        <dbReference type="EMBL" id="EFW92025.1"/>
    </source>
</evidence>
<protein>
    <submittedName>
        <fullName evidence="6">2-D-hydroxyacid dehydrogenase</fullName>
    </submittedName>
    <submittedName>
        <fullName evidence="7">D-2-hydroxyacid dehydrogenase (NADP+)</fullName>
    </submittedName>
</protein>
<feature type="domain" description="D-isomer specific 2-hydroxyacid dehydrogenase catalytic" evidence="4">
    <location>
        <begin position="41"/>
        <end position="311"/>
    </location>
</feature>
<evidence type="ECO:0000313" key="8">
    <source>
        <dbReference type="Proteomes" id="UP000003751"/>
    </source>
</evidence>
<dbReference type="Pfam" id="PF02826">
    <property type="entry name" value="2-Hacid_dh_C"/>
    <property type="match status" value="1"/>
</dbReference>
<reference evidence="6 8" key="1">
    <citation type="journal article" date="2014" name="ISME J.">
        <title>Trehalose/2-sulfotrehalose biosynthesis and glycine-betaine uptake are widely spread mechanisms for osmoadaptation in the Halobacteriales.</title>
        <authorList>
            <person name="Youssef N.H."/>
            <person name="Savage-Ashlock K.N."/>
            <person name="McCully A.L."/>
            <person name="Luedtke B."/>
            <person name="Shaw E.I."/>
            <person name="Hoff W.D."/>
            <person name="Elshahed M.S."/>
        </authorList>
    </citation>
    <scope>NUCLEOTIDE SEQUENCE [LARGE SCALE GENOMIC DNA]</scope>
    <source>
        <strain evidence="6 8">DX253</strain>
    </source>
</reference>
<dbReference type="Proteomes" id="UP000003751">
    <property type="component" value="Unassembled WGS sequence"/>
</dbReference>
<dbReference type="AlphaFoldDB" id="E7QTU6"/>
<accession>E7QTU6</accession>
<evidence type="ECO:0000259" key="4">
    <source>
        <dbReference type="Pfam" id="PF00389"/>
    </source>
</evidence>
<reference evidence="9" key="2">
    <citation type="submission" date="2016-11" db="EMBL/GenBank/DDBJ databases">
        <authorList>
            <person name="Varghese N."/>
            <person name="Submissions S."/>
        </authorList>
    </citation>
    <scope>NUCLEOTIDE SEQUENCE [LARGE SCALE GENOMIC DNA]</scope>
    <source>
        <strain evidence="9">DX253</strain>
    </source>
</reference>
<dbReference type="PANTHER" id="PTHR43333:SF1">
    <property type="entry name" value="D-ISOMER SPECIFIC 2-HYDROXYACID DEHYDROGENASE NAD-BINDING DOMAIN-CONTAINING PROTEIN"/>
    <property type="match status" value="1"/>
</dbReference>